<dbReference type="Proteomes" id="UP000193409">
    <property type="component" value="Unassembled WGS sequence"/>
</dbReference>
<feature type="chain" id="PRO_5012328330" description="Periplasmic folding chaperone" evidence="2">
    <location>
        <begin position="27"/>
        <end position="354"/>
    </location>
</feature>
<dbReference type="AlphaFoldDB" id="A0A1Y5SL71"/>
<keyword evidence="2" id="KW-0732">Signal</keyword>
<keyword evidence="4" id="KW-1185">Reference proteome</keyword>
<gene>
    <name evidence="3" type="ORF">PSA7680_02011</name>
</gene>
<feature type="compositionally biased region" description="Low complexity" evidence="1">
    <location>
        <begin position="298"/>
        <end position="315"/>
    </location>
</feature>
<accession>A0A1Y5SL71</accession>
<dbReference type="EMBL" id="FWFQ01000012">
    <property type="protein sequence ID" value="SLN40394.1"/>
    <property type="molecule type" value="Genomic_DNA"/>
</dbReference>
<organism evidence="3 4">
    <name type="scientific">Pseudoruegeria aquimaris</name>
    <dbReference type="NCBI Taxonomy" id="393663"/>
    <lineage>
        <taxon>Bacteria</taxon>
        <taxon>Pseudomonadati</taxon>
        <taxon>Pseudomonadota</taxon>
        <taxon>Alphaproteobacteria</taxon>
        <taxon>Rhodobacterales</taxon>
        <taxon>Roseobacteraceae</taxon>
        <taxon>Pseudoruegeria</taxon>
    </lineage>
</organism>
<evidence type="ECO:0000256" key="1">
    <source>
        <dbReference type="SAM" id="MobiDB-lite"/>
    </source>
</evidence>
<protein>
    <recommendedName>
        <fullName evidence="5">Periplasmic folding chaperone</fullName>
    </recommendedName>
</protein>
<feature type="compositionally biased region" description="Pro residues" evidence="1">
    <location>
        <begin position="333"/>
        <end position="345"/>
    </location>
</feature>
<proteinExistence type="predicted"/>
<reference evidence="3 4" key="1">
    <citation type="submission" date="2017-03" db="EMBL/GenBank/DDBJ databases">
        <authorList>
            <person name="Afonso C.L."/>
            <person name="Miller P.J."/>
            <person name="Scott M.A."/>
            <person name="Spackman E."/>
            <person name="Goraichik I."/>
            <person name="Dimitrov K.M."/>
            <person name="Suarez D.L."/>
            <person name="Swayne D.E."/>
        </authorList>
    </citation>
    <scope>NUCLEOTIDE SEQUENCE [LARGE SCALE GENOMIC DNA]</scope>
    <source>
        <strain evidence="3 4">CECT 7680</strain>
    </source>
</reference>
<feature type="signal peptide" evidence="2">
    <location>
        <begin position="1"/>
        <end position="26"/>
    </location>
</feature>
<evidence type="ECO:0000256" key="2">
    <source>
        <dbReference type="SAM" id="SignalP"/>
    </source>
</evidence>
<name>A0A1Y5SL71_9RHOB</name>
<evidence type="ECO:0000313" key="3">
    <source>
        <dbReference type="EMBL" id="SLN40394.1"/>
    </source>
</evidence>
<evidence type="ECO:0000313" key="4">
    <source>
        <dbReference type="Proteomes" id="UP000193409"/>
    </source>
</evidence>
<sequence>MIKHVLTLCVAIAALVASLVAAPAQPATIETILAEHEAIIAKGSRKTIEPAIDALKTSGLPEAQAILEKWQAKELWQRKADKRFFTAEKQEDGSYRLFDPTTGAEAGSAEKKALKQIKPNAGVRGLIGAALVQFQLMDPDPERRRAALTAIERDPEASHLAALRGAIDGETDPAIKAHKQTLERLLTIRFGASEAERVAAIESFAGDLSVGARAALNPILATRRIASATPVEGNIAATLTPGSAALPEAEAYALLVSEGLAPAAPTREEIRAALAENITEGRVAGVPVARLDTDEARAPTPASPRRASCPRSSPRPTRPKRSQGTAFTTSTKSPPPPSRGPPRKPSPASTQGSE</sequence>
<evidence type="ECO:0008006" key="5">
    <source>
        <dbReference type="Google" id="ProtNLM"/>
    </source>
</evidence>
<feature type="region of interest" description="Disordered" evidence="1">
    <location>
        <begin position="289"/>
        <end position="354"/>
    </location>
</feature>